<dbReference type="InterPro" id="IPR003477">
    <property type="entry name" value="PemK-like"/>
</dbReference>
<proteinExistence type="inferred from homology"/>
<dbReference type="GO" id="GO:0003677">
    <property type="term" value="F:DNA binding"/>
    <property type="evidence" value="ECO:0007669"/>
    <property type="project" value="InterPro"/>
</dbReference>
<organism evidence="3 4">
    <name type="scientific">Collibacillus ludicampi</name>
    <dbReference type="NCBI Taxonomy" id="2771369"/>
    <lineage>
        <taxon>Bacteria</taxon>
        <taxon>Bacillati</taxon>
        <taxon>Bacillota</taxon>
        <taxon>Bacilli</taxon>
        <taxon>Bacillales</taxon>
        <taxon>Alicyclobacillaceae</taxon>
        <taxon>Collibacillus</taxon>
    </lineage>
</organism>
<dbReference type="Pfam" id="PF02452">
    <property type="entry name" value="PemK_toxin"/>
    <property type="match status" value="1"/>
</dbReference>
<comment type="caution">
    <text evidence="3">The sequence shown here is derived from an EMBL/GenBank/DDBJ whole genome shotgun (WGS) entry which is preliminary data.</text>
</comment>
<dbReference type="InterPro" id="IPR011067">
    <property type="entry name" value="Plasmid_toxin/cell-grow_inhib"/>
</dbReference>
<gene>
    <name evidence="3" type="ORF">DNHGIG_25110</name>
</gene>
<reference evidence="3" key="1">
    <citation type="journal article" date="2023" name="Int. J. Syst. Evol. Microbiol.">
        <title>Collibacillus ludicampi gen. nov., sp. nov., a new soil bacterium of the family Alicyclobacillaceae.</title>
        <authorList>
            <person name="Jojima T."/>
            <person name="Ioku Y."/>
            <person name="Fukuta Y."/>
            <person name="Shirasaka N."/>
            <person name="Matsumura Y."/>
            <person name="Mori M."/>
        </authorList>
    </citation>
    <scope>NUCLEOTIDE SEQUENCE</scope>
    <source>
        <strain evidence="3">TP075</strain>
    </source>
</reference>
<keyword evidence="4" id="KW-1185">Reference proteome</keyword>
<accession>A0AAV4LHS0</accession>
<name>A0AAV4LHS0_9BACL</name>
<dbReference type="SUPFAM" id="SSF50118">
    <property type="entry name" value="Cell growth inhibitor/plasmid maintenance toxic component"/>
    <property type="match status" value="1"/>
</dbReference>
<dbReference type="Gene3D" id="2.30.30.110">
    <property type="match status" value="1"/>
</dbReference>
<comment type="similarity">
    <text evidence="1">Belongs to the PemK/MazF family.</text>
</comment>
<keyword evidence="2" id="KW-1277">Toxin-antitoxin system</keyword>
<evidence type="ECO:0008006" key="5">
    <source>
        <dbReference type="Google" id="ProtNLM"/>
    </source>
</evidence>
<evidence type="ECO:0000256" key="1">
    <source>
        <dbReference type="ARBA" id="ARBA00007521"/>
    </source>
</evidence>
<protein>
    <recommendedName>
        <fullName evidence="5">Type II toxin-antitoxin system PemK/MazF family toxin</fullName>
    </recommendedName>
</protein>
<evidence type="ECO:0000256" key="2">
    <source>
        <dbReference type="ARBA" id="ARBA00022649"/>
    </source>
</evidence>
<evidence type="ECO:0000313" key="3">
    <source>
        <dbReference type="EMBL" id="GIM46962.1"/>
    </source>
</evidence>
<dbReference type="AlphaFoldDB" id="A0AAV4LHS0"/>
<dbReference type="EMBL" id="BOQE01000001">
    <property type="protein sequence ID" value="GIM46962.1"/>
    <property type="molecule type" value="Genomic_DNA"/>
</dbReference>
<dbReference type="Proteomes" id="UP001057291">
    <property type="component" value="Unassembled WGS sequence"/>
</dbReference>
<sequence>MIRNKIVLVPFPFDDLSSVKVRPAVCLTEPIGPHQHVILAFITSRIPDDLQTSDIVLEQGTSVFEPTGLKVTSTIRLHRLMTVTTSYLKRELGELANSTVKEISDRLQQLFVLAN</sequence>
<evidence type="ECO:0000313" key="4">
    <source>
        <dbReference type="Proteomes" id="UP001057291"/>
    </source>
</evidence>